<feature type="transmembrane region" description="Helical" evidence="11">
    <location>
        <begin position="251"/>
        <end position="274"/>
    </location>
</feature>
<feature type="domain" description="Neurotransmitter-gated ion-channel transmembrane" evidence="14">
    <location>
        <begin position="194"/>
        <end position="295"/>
    </location>
</feature>
<evidence type="ECO:0000256" key="1">
    <source>
        <dbReference type="ARBA" id="ARBA00004141"/>
    </source>
</evidence>
<dbReference type="Proteomes" id="UP000887540">
    <property type="component" value="Unplaced"/>
</dbReference>
<keyword evidence="15" id="KW-1185">Reference proteome</keyword>
<dbReference type="Gene3D" id="1.20.58.390">
    <property type="entry name" value="Neurotransmitter-gated ion-channel transmembrane domain"/>
    <property type="match status" value="1"/>
</dbReference>
<evidence type="ECO:0000256" key="4">
    <source>
        <dbReference type="ARBA" id="ARBA00022475"/>
    </source>
</evidence>
<dbReference type="InterPro" id="IPR006201">
    <property type="entry name" value="Neur_channel"/>
</dbReference>
<dbReference type="Gene3D" id="2.70.170.10">
    <property type="entry name" value="Neurotransmitter-gated ion-channel ligand-binding domain"/>
    <property type="match status" value="1"/>
</dbReference>
<dbReference type="InterPro" id="IPR018000">
    <property type="entry name" value="Neurotransmitter_ion_chnl_CS"/>
</dbReference>
<feature type="compositionally biased region" description="Basic and acidic residues" evidence="12">
    <location>
        <begin position="1"/>
        <end position="10"/>
    </location>
</feature>
<dbReference type="AlphaFoldDB" id="A0A914EM38"/>
<evidence type="ECO:0000256" key="8">
    <source>
        <dbReference type="ARBA" id="ARBA00023065"/>
    </source>
</evidence>
<comment type="caution">
    <text evidence="11">Lacks conserved residue(s) required for the propagation of feature annotation.</text>
</comment>
<sequence>MPNELRDKLQKNAKRPPYDADPPLDVKSFDVDLYLYMSWRDPSLNHTEPEYVLINDPKVRDQLWLPDLYFANARTAFFHHTYKTEIFSRVTLTVACNLQLANYPIDHQACNIRILSYAYIANQVNVTWFKRGAVRHNSEIGLPEFSINNVTAEYCDGTYVYAITEHSYKKDQFSCLEGKLFLRRSIGYHLVQSYIPTGLIVIISWVSFWIDRRAVPARVTLSFTTLLSLSTLGNGLRFGLPQVSYAKAIDYWFGACMIFVFLALLEFAVVNSYMRRASKYEKLSKCVGKKASKISDTDDEGPFFPPLAKNSTIVFNVSESKDITEKQNGGSHFENRKISKSSYSIRVAQQHENNESFNDLAPKLDLPIDNDIHCMHGPTNRCASCMVDSIRLIDESPTKTTFLTDEELEPTTKYLAPPPIRFHNPRRRMTRQGPREPAPIGINHFLQLASMKEFRPAIIRMHERGVEKHEIGRLLGIQATNLWFLIDLKVPLARLGWMYEFAMADDQKYKESNVILEKALIRESRGIRDPVSSNTRNSSPSTNSTQSDDDKDISV</sequence>
<dbReference type="CDD" id="cd18987">
    <property type="entry name" value="LGIC_ECD_anion"/>
    <property type="match status" value="1"/>
</dbReference>
<dbReference type="PROSITE" id="PS00236">
    <property type="entry name" value="NEUROTR_ION_CHANNEL"/>
    <property type="match status" value="1"/>
</dbReference>
<dbReference type="SUPFAM" id="SSF63712">
    <property type="entry name" value="Nicotinic receptor ligand binding domain-like"/>
    <property type="match status" value="1"/>
</dbReference>
<feature type="region of interest" description="Disordered" evidence="12">
    <location>
        <begin position="414"/>
        <end position="437"/>
    </location>
</feature>
<dbReference type="SUPFAM" id="SSF90112">
    <property type="entry name" value="Neurotransmitter-gated ion-channel transmembrane pore"/>
    <property type="match status" value="1"/>
</dbReference>
<comment type="subcellular location">
    <subcellularLocation>
        <location evidence="2">Cell membrane</location>
    </subcellularLocation>
    <subcellularLocation>
        <location evidence="1">Membrane</location>
        <topology evidence="1">Multi-pass membrane protein</topology>
    </subcellularLocation>
</comment>
<evidence type="ECO:0000256" key="10">
    <source>
        <dbReference type="ARBA" id="ARBA00023303"/>
    </source>
</evidence>
<feature type="domain" description="Neurotransmitter-gated ion-channel ligand-binding" evidence="13">
    <location>
        <begin position="28"/>
        <end position="185"/>
    </location>
</feature>
<dbReference type="Pfam" id="PF02932">
    <property type="entry name" value="Neur_chan_memb"/>
    <property type="match status" value="1"/>
</dbReference>
<keyword evidence="6" id="KW-0732">Signal</keyword>
<feature type="compositionally biased region" description="Low complexity" evidence="12">
    <location>
        <begin position="532"/>
        <end position="546"/>
    </location>
</feature>
<evidence type="ECO:0000313" key="16">
    <source>
        <dbReference type="WBParaSite" id="ACRNAN_scaffold92.g24784.t1"/>
    </source>
</evidence>
<dbReference type="InterPro" id="IPR036734">
    <property type="entry name" value="Neur_chan_lig-bd_sf"/>
</dbReference>
<organism evidence="15 16">
    <name type="scientific">Acrobeloides nanus</name>
    <dbReference type="NCBI Taxonomy" id="290746"/>
    <lineage>
        <taxon>Eukaryota</taxon>
        <taxon>Metazoa</taxon>
        <taxon>Ecdysozoa</taxon>
        <taxon>Nematoda</taxon>
        <taxon>Chromadorea</taxon>
        <taxon>Rhabditida</taxon>
        <taxon>Tylenchina</taxon>
        <taxon>Cephalobomorpha</taxon>
        <taxon>Cephaloboidea</taxon>
        <taxon>Cephalobidae</taxon>
        <taxon>Acrobeloides</taxon>
    </lineage>
</organism>
<evidence type="ECO:0000256" key="12">
    <source>
        <dbReference type="SAM" id="MobiDB-lite"/>
    </source>
</evidence>
<evidence type="ECO:0000256" key="5">
    <source>
        <dbReference type="ARBA" id="ARBA00022692"/>
    </source>
</evidence>
<keyword evidence="3 11" id="KW-0813">Transport</keyword>
<dbReference type="InterPro" id="IPR036719">
    <property type="entry name" value="Neuro-gated_channel_TM_sf"/>
</dbReference>
<dbReference type="InterPro" id="IPR006029">
    <property type="entry name" value="Neurotrans-gated_channel_TM"/>
</dbReference>
<dbReference type="GO" id="GO:0004888">
    <property type="term" value="F:transmembrane signaling receptor activity"/>
    <property type="evidence" value="ECO:0007669"/>
    <property type="project" value="InterPro"/>
</dbReference>
<feature type="transmembrane region" description="Helical" evidence="11">
    <location>
        <begin position="193"/>
        <end position="210"/>
    </location>
</feature>
<keyword evidence="10 11" id="KW-0407">Ion channel</keyword>
<keyword evidence="7 11" id="KW-1133">Transmembrane helix</keyword>
<evidence type="ECO:0000256" key="9">
    <source>
        <dbReference type="ARBA" id="ARBA00023136"/>
    </source>
</evidence>
<dbReference type="WBParaSite" id="ACRNAN_scaffold92.g24784.t1">
    <property type="protein sequence ID" value="ACRNAN_scaffold92.g24784.t1"/>
    <property type="gene ID" value="ACRNAN_scaffold92.g24784"/>
</dbReference>
<feature type="region of interest" description="Disordered" evidence="12">
    <location>
        <begin position="526"/>
        <end position="555"/>
    </location>
</feature>
<evidence type="ECO:0000256" key="3">
    <source>
        <dbReference type="ARBA" id="ARBA00022448"/>
    </source>
</evidence>
<evidence type="ECO:0000259" key="13">
    <source>
        <dbReference type="Pfam" id="PF02931"/>
    </source>
</evidence>
<dbReference type="GO" id="GO:0005886">
    <property type="term" value="C:plasma membrane"/>
    <property type="evidence" value="ECO:0007669"/>
    <property type="project" value="UniProtKB-SubCell"/>
</dbReference>
<dbReference type="PRINTS" id="PR00253">
    <property type="entry name" value="GABAARECEPTR"/>
</dbReference>
<evidence type="ECO:0000259" key="14">
    <source>
        <dbReference type="Pfam" id="PF02932"/>
    </source>
</evidence>
<dbReference type="PANTHER" id="PTHR18945">
    <property type="entry name" value="NEUROTRANSMITTER GATED ION CHANNEL"/>
    <property type="match status" value="1"/>
</dbReference>
<evidence type="ECO:0000256" key="2">
    <source>
        <dbReference type="ARBA" id="ARBA00004236"/>
    </source>
</evidence>
<proteinExistence type="inferred from homology"/>
<evidence type="ECO:0000256" key="7">
    <source>
        <dbReference type="ARBA" id="ARBA00022989"/>
    </source>
</evidence>
<accession>A0A914EM38</accession>
<keyword evidence="9 11" id="KW-0472">Membrane</keyword>
<dbReference type="PRINTS" id="PR00252">
    <property type="entry name" value="NRIONCHANNEL"/>
</dbReference>
<reference evidence="16" key="1">
    <citation type="submission" date="2022-11" db="UniProtKB">
        <authorList>
            <consortium name="WormBaseParasite"/>
        </authorList>
    </citation>
    <scope>IDENTIFICATION</scope>
</reference>
<dbReference type="CDD" id="cd19049">
    <property type="entry name" value="LGIC_TM_anion"/>
    <property type="match status" value="1"/>
</dbReference>
<dbReference type="InterPro" id="IPR038050">
    <property type="entry name" value="Neuro_actylchol_rec"/>
</dbReference>
<evidence type="ECO:0000313" key="15">
    <source>
        <dbReference type="Proteomes" id="UP000887540"/>
    </source>
</evidence>
<dbReference type="InterPro" id="IPR006028">
    <property type="entry name" value="GABAA/Glycine_rcpt"/>
</dbReference>
<comment type="similarity">
    <text evidence="11">Belongs to the ligand-gated ion channel (TC 1.A.9) family.</text>
</comment>
<feature type="region of interest" description="Disordered" evidence="12">
    <location>
        <begin position="1"/>
        <end position="21"/>
    </location>
</feature>
<dbReference type="InterPro" id="IPR006202">
    <property type="entry name" value="Neur_chan_lig-bd"/>
</dbReference>
<keyword evidence="8 11" id="KW-0406">Ion transport</keyword>
<evidence type="ECO:0000256" key="11">
    <source>
        <dbReference type="RuleBase" id="RU000687"/>
    </source>
</evidence>
<protein>
    <submittedName>
        <fullName evidence="16">Uncharacterized protein</fullName>
    </submittedName>
</protein>
<keyword evidence="5 11" id="KW-0812">Transmembrane</keyword>
<keyword evidence="4" id="KW-1003">Cell membrane</keyword>
<dbReference type="GO" id="GO:0005230">
    <property type="term" value="F:extracellular ligand-gated monoatomic ion channel activity"/>
    <property type="evidence" value="ECO:0007669"/>
    <property type="project" value="InterPro"/>
</dbReference>
<name>A0A914EM38_9BILA</name>
<evidence type="ECO:0000256" key="6">
    <source>
        <dbReference type="ARBA" id="ARBA00022729"/>
    </source>
</evidence>
<dbReference type="Pfam" id="PF02931">
    <property type="entry name" value="Neur_chan_LBD"/>
    <property type="match status" value="1"/>
</dbReference>
<feature type="transmembrane region" description="Helical" evidence="11">
    <location>
        <begin position="219"/>
        <end position="239"/>
    </location>
</feature>